<dbReference type="AlphaFoldDB" id="A0A1H3EXF6"/>
<evidence type="ECO:0000256" key="2">
    <source>
        <dbReference type="RuleBase" id="RU000363"/>
    </source>
</evidence>
<reference evidence="4" key="1">
    <citation type="submission" date="2016-10" db="EMBL/GenBank/DDBJ databases">
        <authorList>
            <person name="Varghese N."/>
            <person name="Submissions S."/>
        </authorList>
    </citation>
    <scope>NUCLEOTIDE SEQUENCE [LARGE SCALE GENOMIC DNA]</scope>
    <source>
        <strain evidence="4">DSM 45422</strain>
    </source>
</reference>
<comment type="similarity">
    <text evidence="1 2">Belongs to the short-chain dehydrogenases/reductases (SDR) family.</text>
</comment>
<dbReference type="Proteomes" id="UP000198921">
    <property type="component" value="Unassembled WGS sequence"/>
</dbReference>
<dbReference type="CDD" id="cd05233">
    <property type="entry name" value="SDR_c"/>
    <property type="match status" value="1"/>
</dbReference>
<keyword evidence="4" id="KW-1185">Reference proteome</keyword>
<dbReference type="InterPro" id="IPR036291">
    <property type="entry name" value="NAD(P)-bd_dom_sf"/>
</dbReference>
<dbReference type="Gene3D" id="3.40.50.720">
    <property type="entry name" value="NAD(P)-binding Rossmann-like Domain"/>
    <property type="match status" value="1"/>
</dbReference>
<evidence type="ECO:0000313" key="4">
    <source>
        <dbReference type="Proteomes" id="UP000198921"/>
    </source>
</evidence>
<protein>
    <submittedName>
        <fullName evidence="3">NADP-dependent 3-hydroxy acid dehydrogenase YdfG</fullName>
    </submittedName>
</protein>
<sequence>MVVAGRRPGPLEETVAAVTTAGGTATAATLDVTDADAVRRLVGEVTDRHGRLDLMVNNAGVNVARRSMATLSVADWHAIAQINLTGTFLMTHAALPAMRAQRSGTVVNISSMAGYRASPLTGPVYNAAKAGVNSFTESVNLAERANGIRACAICPGEVATPILEQRPVPPSPEARATMLQPEDLADTVVFVATLPQRANVKLLTIYPTEQRDWTTELG</sequence>
<gene>
    <name evidence="3" type="ORF">SAMN05660209_01406</name>
</gene>
<dbReference type="EMBL" id="FNOT01000003">
    <property type="protein sequence ID" value="SDX83290.1"/>
    <property type="molecule type" value="Genomic_DNA"/>
</dbReference>
<dbReference type="PANTHER" id="PTHR42760">
    <property type="entry name" value="SHORT-CHAIN DEHYDROGENASES/REDUCTASES FAMILY MEMBER"/>
    <property type="match status" value="1"/>
</dbReference>
<dbReference type="SUPFAM" id="SSF51735">
    <property type="entry name" value="NAD(P)-binding Rossmann-fold domains"/>
    <property type="match status" value="1"/>
</dbReference>
<evidence type="ECO:0000256" key="1">
    <source>
        <dbReference type="ARBA" id="ARBA00006484"/>
    </source>
</evidence>
<dbReference type="GO" id="GO:0016616">
    <property type="term" value="F:oxidoreductase activity, acting on the CH-OH group of donors, NAD or NADP as acceptor"/>
    <property type="evidence" value="ECO:0007669"/>
    <property type="project" value="TreeGrafter"/>
</dbReference>
<dbReference type="PRINTS" id="PR00081">
    <property type="entry name" value="GDHRDH"/>
</dbReference>
<dbReference type="Pfam" id="PF00106">
    <property type="entry name" value="adh_short"/>
    <property type="match status" value="1"/>
</dbReference>
<accession>A0A1H3EXF6</accession>
<dbReference type="InterPro" id="IPR002347">
    <property type="entry name" value="SDR_fam"/>
</dbReference>
<name>A0A1H3EXF6_9ACTN</name>
<organism evidence="3 4">
    <name type="scientific">Geodermatophilus africanus</name>
    <dbReference type="NCBI Taxonomy" id="1137993"/>
    <lineage>
        <taxon>Bacteria</taxon>
        <taxon>Bacillati</taxon>
        <taxon>Actinomycetota</taxon>
        <taxon>Actinomycetes</taxon>
        <taxon>Geodermatophilales</taxon>
        <taxon>Geodermatophilaceae</taxon>
        <taxon>Geodermatophilus</taxon>
    </lineage>
</organism>
<evidence type="ECO:0000313" key="3">
    <source>
        <dbReference type="EMBL" id="SDX83290.1"/>
    </source>
</evidence>
<dbReference type="PRINTS" id="PR00080">
    <property type="entry name" value="SDRFAMILY"/>
</dbReference>
<proteinExistence type="inferred from homology"/>
<dbReference type="STRING" id="1137993.SAMN05660209_01406"/>